<name>A0A8X6NNQ0_NEPPI</name>
<organism evidence="1 2">
    <name type="scientific">Nephila pilipes</name>
    <name type="common">Giant wood spider</name>
    <name type="synonym">Nephila maculata</name>
    <dbReference type="NCBI Taxonomy" id="299642"/>
    <lineage>
        <taxon>Eukaryota</taxon>
        <taxon>Metazoa</taxon>
        <taxon>Ecdysozoa</taxon>
        <taxon>Arthropoda</taxon>
        <taxon>Chelicerata</taxon>
        <taxon>Arachnida</taxon>
        <taxon>Araneae</taxon>
        <taxon>Araneomorphae</taxon>
        <taxon>Entelegynae</taxon>
        <taxon>Araneoidea</taxon>
        <taxon>Nephilidae</taxon>
        <taxon>Nephila</taxon>
    </lineage>
</organism>
<keyword evidence="2" id="KW-1185">Reference proteome</keyword>
<protein>
    <submittedName>
        <fullName evidence="1">Uncharacterized protein</fullName>
    </submittedName>
</protein>
<evidence type="ECO:0000313" key="2">
    <source>
        <dbReference type="Proteomes" id="UP000887013"/>
    </source>
</evidence>
<dbReference type="AlphaFoldDB" id="A0A8X6NNQ0"/>
<accession>A0A8X6NNQ0</accession>
<dbReference type="Proteomes" id="UP000887013">
    <property type="component" value="Unassembled WGS sequence"/>
</dbReference>
<dbReference type="EMBL" id="BMAW01011889">
    <property type="protein sequence ID" value="GFT26053.1"/>
    <property type="molecule type" value="Genomic_DNA"/>
</dbReference>
<gene>
    <name evidence="1" type="ORF">NPIL_612811</name>
</gene>
<proteinExistence type="predicted"/>
<reference evidence="1" key="1">
    <citation type="submission" date="2020-08" db="EMBL/GenBank/DDBJ databases">
        <title>Multicomponent nature underlies the extraordinary mechanical properties of spider dragline silk.</title>
        <authorList>
            <person name="Kono N."/>
            <person name="Nakamura H."/>
            <person name="Mori M."/>
            <person name="Yoshida Y."/>
            <person name="Ohtoshi R."/>
            <person name="Malay A.D."/>
            <person name="Moran D.A.P."/>
            <person name="Tomita M."/>
            <person name="Numata K."/>
            <person name="Arakawa K."/>
        </authorList>
    </citation>
    <scope>NUCLEOTIDE SEQUENCE</scope>
</reference>
<comment type="caution">
    <text evidence="1">The sequence shown here is derived from an EMBL/GenBank/DDBJ whole genome shotgun (WGS) entry which is preliminary data.</text>
</comment>
<evidence type="ECO:0000313" key="1">
    <source>
        <dbReference type="EMBL" id="GFT26053.1"/>
    </source>
</evidence>
<sequence length="88" mass="10025">MEHLSLMVFQRRRYHTLTLDRPNLSLNGFSLPNKSQNHLVIHDIFPSFTQRIEERIVGGIAEESNGSAFSSASITLLLRVNKCLLTED</sequence>